<evidence type="ECO:0000313" key="2">
    <source>
        <dbReference type="EMBL" id="OCF27997.1"/>
    </source>
</evidence>
<feature type="region of interest" description="Disordered" evidence="1">
    <location>
        <begin position="293"/>
        <end position="401"/>
    </location>
</feature>
<dbReference type="KEGG" id="kbi:30207246"/>
<sequence length="687" mass="77752">MLNLERTTTTSSSSLSSTSSGEVFVPLTDKTLDLTITILHQICAHEHVFQEFFATLDRTVKPPIRATMRLYYDRKGLFVNPHTGSLARREDDEVILREMIEKITDVQRDSAENLIPEYWLEKIEQNFLKALSNTQIHLRSVAELSNQVGLFVKPAAPPTTTPQSRKRKRKARQNTSKYKGEISVSGIEFILIAFPTPLQKPRKLGFNCDLMFDDWQGEMQYTCLGLGMARVINHRCSDNVVWRFPKDGMEFNTGVAGVGCMVGQFQKQKKIVWGEQLFAFYSKGFAKKKCQCPNKRYHGKRPPPPPSSSGSTRSISFELRTPDSASEGESSPTTEKARCRKSTKHQSLMNLQVPLHEAEKKRPEDPDEDDLDSLRSTSNSPPPPKRATVILSPESDEGDTNAFDQLATVLSEGPNLVTHALTEEQLQVKGSCWENPIEVDDDDDDDGGGLQVNVEDKDEGDGRLDFEEEVDDEFDGLESVSEAEWEEVVTKKERRVVVSRTREIHGAEAVEKSVSDEEGGGSVGSGGENDHDNEGLEAVSEHEWEEVVSKKQERWRVVVSISPEMDAVEELGQSFSSDENEIQFIKVVKKSRESVRADKLRTIPQKRADRSTASMIRDAPSFLNLPAADDLTRLKVTQREVTTCRREMSKVHHHFGRFERVVDGIKRDDRRYKRSETRWRMYLKKGA</sequence>
<evidence type="ECO:0000313" key="4">
    <source>
        <dbReference type="Proteomes" id="UP000092730"/>
    </source>
</evidence>
<evidence type="ECO:0008006" key="5">
    <source>
        <dbReference type="Google" id="ProtNLM"/>
    </source>
</evidence>
<feature type="compositionally biased region" description="Low complexity" evidence="1">
    <location>
        <begin position="7"/>
        <end position="20"/>
    </location>
</feature>
<gene>
    <name evidence="2" type="ORF">I302_02847</name>
    <name evidence="3" type="ORF">I302_104139</name>
</gene>
<protein>
    <recommendedName>
        <fullName evidence="5">SET domain-containing protein</fullName>
    </recommendedName>
</protein>
<dbReference type="EMBL" id="CP144542">
    <property type="protein sequence ID" value="WVW82134.1"/>
    <property type="molecule type" value="Genomic_DNA"/>
</dbReference>
<evidence type="ECO:0000256" key="1">
    <source>
        <dbReference type="SAM" id="MobiDB-lite"/>
    </source>
</evidence>
<dbReference type="GeneID" id="30207246"/>
<feature type="compositionally biased region" description="Acidic residues" evidence="1">
    <location>
        <begin position="437"/>
        <end position="447"/>
    </location>
</feature>
<dbReference type="Gene3D" id="2.170.270.10">
    <property type="entry name" value="SET domain"/>
    <property type="match status" value="1"/>
</dbReference>
<dbReference type="EMBL" id="KI894019">
    <property type="protein sequence ID" value="OCF27997.1"/>
    <property type="molecule type" value="Genomic_DNA"/>
</dbReference>
<dbReference type="VEuPathDB" id="FungiDB:I302_02847"/>
<reference evidence="3" key="4">
    <citation type="submission" date="2024-02" db="EMBL/GenBank/DDBJ databases">
        <title>Comparative genomics of Cryptococcus and Kwoniella reveals pathogenesis evolution and contrasting modes of karyotype evolution via chromosome fusion or intercentromeric recombination.</title>
        <authorList>
            <person name="Coelho M.A."/>
            <person name="David-Palma M."/>
            <person name="Shea T."/>
            <person name="Bowers K."/>
            <person name="McGinley-Smith S."/>
            <person name="Mohammad A.W."/>
            <person name="Gnirke A."/>
            <person name="Yurkov A.M."/>
            <person name="Nowrousian M."/>
            <person name="Sun S."/>
            <person name="Cuomo C.A."/>
            <person name="Heitman J."/>
        </authorList>
    </citation>
    <scope>NUCLEOTIDE SEQUENCE</scope>
    <source>
        <strain evidence="3">CBS 10118</strain>
    </source>
</reference>
<proteinExistence type="predicted"/>
<evidence type="ECO:0000313" key="3">
    <source>
        <dbReference type="EMBL" id="WVW82134.1"/>
    </source>
</evidence>
<keyword evidence="4" id="KW-1185">Reference proteome</keyword>
<reference evidence="3" key="2">
    <citation type="submission" date="2013-07" db="EMBL/GenBank/DDBJ databases">
        <authorList>
            <consortium name="The Broad Institute Genome Sequencing Platform"/>
            <person name="Cuomo C."/>
            <person name="Litvintseva A."/>
            <person name="Chen Y."/>
            <person name="Heitman J."/>
            <person name="Sun S."/>
            <person name="Springer D."/>
            <person name="Dromer F."/>
            <person name="Young S.K."/>
            <person name="Zeng Q."/>
            <person name="Gargeya S."/>
            <person name="Fitzgerald M."/>
            <person name="Abouelleil A."/>
            <person name="Alvarado L."/>
            <person name="Berlin A.M."/>
            <person name="Chapman S.B."/>
            <person name="Dewar J."/>
            <person name="Goldberg J."/>
            <person name="Griggs A."/>
            <person name="Gujja S."/>
            <person name="Hansen M."/>
            <person name="Howarth C."/>
            <person name="Imamovic A."/>
            <person name="Larimer J."/>
            <person name="McCowan C."/>
            <person name="Murphy C."/>
            <person name="Pearson M."/>
            <person name="Priest M."/>
            <person name="Roberts A."/>
            <person name="Saif S."/>
            <person name="Shea T."/>
            <person name="Sykes S."/>
            <person name="Wortman J."/>
            <person name="Nusbaum C."/>
            <person name="Birren B."/>
        </authorList>
    </citation>
    <scope>NUCLEOTIDE SEQUENCE</scope>
    <source>
        <strain evidence="3">CBS 10118</strain>
    </source>
</reference>
<organism evidence="2">
    <name type="scientific">Kwoniella bestiolae CBS 10118</name>
    <dbReference type="NCBI Taxonomy" id="1296100"/>
    <lineage>
        <taxon>Eukaryota</taxon>
        <taxon>Fungi</taxon>
        <taxon>Dikarya</taxon>
        <taxon>Basidiomycota</taxon>
        <taxon>Agaricomycotina</taxon>
        <taxon>Tremellomycetes</taxon>
        <taxon>Tremellales</taxon>
        <taxon>Cryptococcaceae</taxon>
        <taxon>Kwoniella</taxon>
    </lineage>
</organism>
<dbReference type="AlphaFoldDB" id="A0A1B9GAE9"/>
<feature type="region of interest" description="Disordered" evidence="1">
    <location>
        <begin position="430"/>
        <end position="464"/>
    </location>
</feature>
<dbReference type="OrthoDB" id="2565333at2759"/>
<feature type="compositionally biased region" description="Basic and acidic residues" evidence="1">
    <location>
        <begin position="528"/>
        <end position="543"/>
    </location>
</feature>
<reference evidence="2" key="3">
    <citation type="submission" date="2014-01" db="EMBL/GenBank/DDBJ databases">
        <title>Evolution of pathogenesis and genome organization in the Tremellales.</title>
        <authorList>
            <person name="Cuomo C."/>
            <person name="Litvintseva A."/>
            <person name="Heitman J."/>
            <person name="Chen Y."/>
            <person name="Sun S."/>
            <person name="Springer D."/>
            <person name="Dromer F."/>
            <person name="Young S."/>
            <person name="Zeng Q."/>
            <person name="Chapman S."/>
            <person name="Gujja S."/>
            <person name="Saif S."/>
            <person name="Birren B."/>
        </authorList>
    </citation>
    <scope>NUCLEOTIDE SEQUENCE</scope>
    <source>
        <strain evidence="2">CBS 10118</strain>
    </source>
</reference>
<dbReference type="InterPro" id="IPR046341">
    <property type="entry name" value="SET_dom_sf"/>
</dbReference>
<feature type="compositionally biased region" description="Polar residues" evidence="1">
    <location>
        <begin position="323"/>
        <end position="334"/>
    </location>
</feature>
<feature type="region of interest" description="Disordered" evidence="1">
    <location>
        <begin position="153"/>
        <end position="177"/>
    </location>
</feature>
<dbReference type="Proteomes" id="UP000092730">
    <property type="component" value="Chromosome 2"/>
</dbReference>
<dbReference type="STRING" id="1296100.A0A1B9GAE9"/>
<name>A0A1B9GAE9_9TREE</name>
<feature type="region of interest" description="Disordered" evidence="1">
    <location>
        <begin position="1"/>
        <end position="21"/>
    </location>
</feature>
<accession>A0A1B9GAE9</accession>
<dbReference type="RefSeq" id="XP_019049067.1">
    <property type="nucleotide sequence ID" value="XM_019189505.1"/>
</dbReference>
<reference evidence="2" key="1">
    <citation type="submission" date="2013-07" db="EMBL/GenBank/DDBJ databases">
        <title>The Genome Sequence of Cryptococcus bestiolae CBS10118.</title>
        <authorList>
            <consortium name="The Broad Institute Genome Sequencing Platform"/>
            <person name="Cuomo C."/>
            <person name="Litvintseva A."/>
            <person name="Chen Y."/>
            <person name="Heitman J."/>
            <person name="Sun S."/>
            <person name="Springer D."/>
            <person name="Dromer F."/>
            <person name="Young S.K."/>
            <person name="Zeng Q."/>
            <person name="Gargeya S."/>
            <person name="Fitzgerald M."/>
            <person name="Abouelleil A."/>
            <person name="Alvarado L."/>
            <person name="Berlin A.M."/>
            <person name="Chapman S.B."/>
            <person name="Dewar J."/>
            <person name="Goldberg J."/>
            <person name="Griggs A."/>
            <person name="Gujja S."/>
            <person name="Hansen M."/>
            <person name="Howarth C."/>
            <person name="Imamovic A."/>
            <person name="Larimer J."/>
            <person name="McCowan C."/>
            <person name="Murphy C."/>
            <person name="Pearson M."/>
            <person name="Priest M."/>
            <person name="Roberts A."/>
            <person name="Saif S."/>
            <person name="Shea T."/>
            <person name="Sykes S."/>
            <person name="Wortman J."/>
            <person name="Nusbaum C."/>
            <person name="Birren B."/>
        </authorList>
    </citation>
    <scope>NUCLEOTIDE SEQUENCE [LARGE SCALE GENOMIC DNA]</scope>
    <source>
        <strain evidence="2">CBS 10118</strain>
    </source>
</reference>
<feature type="region of interest" description="Disordered" evidence="1">
    <location>
        <begin position="507"/>
        <end position="543"/>
    </location>
</feature>